<dbReference type="EMBL" id="JRNE01000055">
    <property type="protein sequence ID" value="KGF16394.1"/>
    <property type="molecule type" value="Genomic_DNA"/>
</dbReference>
<evidence type="ECO:0000313" key="1">
    <source>
        <dbReference type="EMBL" id="KGF16394.1"/>
    </source>
</evidence>
<evidence type="ECO:0008006" key="3">
    <source>
        <dbReference type="Google" id="ProtNLM"/>
    </source>
</evidence>
<dbReference type="AlphaFoldDB" id="A0A096A695"/>
<evidence type="ECO:0000313" key="2">
    <source>
        <dbReference type="Proteomes" id="UP000029548"/>
    </source>
</evidence>
<gene>
    <name evidence="1" type="ORF">HMPREF1650_07905</name>
</gene>
<comment type="caution">
    <text evidence="1">The sequence shown here is derived from an EMBL/GenBank/DDBJ whole genome shotgun (WGS) entry which is preliminary data.</text>
</comment>
<proteinExistence type="predicted"/>
<name>A0A096A695_9CORY</name>
<reference evidence="1 2" key="1">
    <citation type="submission" date="2014-07" db="EMBL/GenBank/DDBJ databases">
        <authorList>
            <person name="McCorrison J."/>
            <person name="Sanka R."/>
            <person name="Torralba M."/>
            <person name="Gillis M."/>
            <person name="Haft D.H."/>
            <person name="Methe B."/>
            <person name="Sutton G."/>
            <person name="Nelson K.E."/>
        </authorList>
    </citation>
    <scope>NUCLEOTIDE SEQUENCE [LARGE SCALE GENOMIC DNA]</scope>
    <source>
        <strain evidence="1 2">DNF00450</strain>
    </source>
</reference>
<sequence length="89" mass="9130">MPPLTIGTSGTTLRVGRIPAGGSFDVPLSRFTHFFVASGSVTLDGTTLYDGDVACITADPNSSTSIESLAATVVVNAEVLVRTMDRGIG</sequence>
<dbReference type="Proteomes" id="UP000029548">
    <property type="component" value="Unassembled WGS sequence"/>
</dbReference>
<organism evidence="1 2">
    <name type="scientific">Corynebacterium freneyi DNF00450</name>
    <dbReference type="NCBI Taxonomy" id="1287475"/>
    <lineage>
        <taxon>Bacteria</taxon>
        <taxon>Bacillati</taxon>
        <taxon>Actinomycetota</taxon>
        <taxon>Actinomycetes</taxon>
        <taxon>Mycobacteriales</taxon>
        <taxon>Corynebacteriaceae</taxon>
        <taxon>Corynebacterium</taxon>
    </lineage>
</organism>
<protein>
    <recommendedName>
        <fullName evidence="3">Pirin C-terminal domain-containing protein</fullName>
    </recommendedName>
</protein>
<accession>A0A096A695</accession>